<dbReference type="SUPFAM" id="SSF55961">
    <property type="entry name" value="Bet v1-like"/>
    <property type="match status" value="1"/>
</dbReference>
<dbReference type="InterPro" id="IPR023393">
    <property type="entry name" value="START-like_dom_sf"/>
</dbReference>
<name>A0A645C7S1_9ZZZZ</name>
<protein>
    <recommendedName>
        <fullName evidence="2">Activator of Hsp90 ATPase homologue 1/2-like C-terminal domain-containing protein</fullName>
    </recommendedName>
</protein>
<dbReference type="AlphaFoldDB" id="A0A645C7S1"/>
<gene>
    <name evidence="3" type="ORF">SDC9_118388</name>
</gene>
<organism evidence="3">
    <name type="scientific">bioreactor metagenome</name>
    <dbReference type="NCBI Taxonomy" id="1076179"/>
    <lineage>
        <taxon>unclassified sequences</taxon>
        <taxon>metagenomes</taxon>
        <taxon>ecological metagenomes</taxon>
    </lineage>
</organism>
<comment type="similarity">
    <text evidence="1">Belongs to the AHA1 family.</text>
</comment>
<sequence length="171" mass="19975">MKQPLSVYFSVEKENRAIRVRREFNASLSLVWQAWTTPELLDRWWGPSPWRAETQTMDFREGGYWLYAMVGPEGERHWSRADYISIVHEKSFTAKDGFCDENGTFDPEFPQNLWETRFIETESTVMVEITLTFDTFADLEQTLAMGFREGFTTGLNQLDELLLVTPAEGRQ</sequence>
<dbReference type="Gene3D" id="3.30.530.20">
    <property type="match status" value="1"/>
</dbReference>
<evidence type="ECO:0000259" key="2">
    <source>
        <dbReference type="Pfam" id="PF08327"/>
    </source>
</evidence>
<dbReference type="Pfam" id="PF08327">
    <property type="entry name" value="AHSA1"/>
    <property type="match status" value="1"/>
</dbReference>
<accession>A0A645C7S1</accession>
<dbReference type="InterPro" id="IPR013538">
    <property type="entry name" value="ASHA1/2-like_C"/>
</dbReference>
<feature type="domain" description="Activator of Hsp90 ATPase homologue 1/2-like C-terminal" evidence="2">
    <location>
        <begin position="25"/>
        <end position="162"/>
    </location>
</feature>
<reference evidence="3" key="1">
    <citation type="submission" date="2019-08" db="EMBL/GenBank/DDBJ databases">
        <authorList>
            <person name="Kucharzyk K."/>
            <person name="Murdoch R.W."/>
            <person name="Higgins S."/>
            <person name="Loffler F."/>
        </authorList>
    </citation>
    <scope>NUCLEOTIDE SEQUENCE</scope>
</reference>
<dbReference type="CDD" id="cd07814">
    <property type="entry name" value="SRPBCC_CalC_Aha1-like"/>
    <property type="match status" value="1"/>
</dbReference>
<comment type="caution">
    <text evidence="3">The sequence shown here is derived from an EMBL/GenBank/DDBJ whole genome shotgun (WGS) entry which is preliminary data.</text>
</comment>
<evidence type="ECO:0000256" key="1">
    <source>
        <dbReference type="ARBA" id="ARBA00006817"/>
    </source>
</evidence>
<proteinExistence type="inferred from homology"/>
<evidence type="ECO:0000313" key="3">
    <source>
        <dbReference type="EMBL" id="MPM71423.1"/>
    </source>
</evidence>
<dbReference type="EMBL" id="VSSQ01024105">
    <property type="protein sequence ID" value="MPM71423.1"/>
    <property type="molecule type" value="Genomic_DNA"/>
</dbReference>